<accession>A0A853CIW5</accession>
<feature type="transmembrane region" description="Helical" evidence="2">
    <location>
        <begin position="57"/>
        <end position="77"/>
    </location>
</feature>
<feature type="compositionally biased region" description="Pro residues" evidence="1">
    <location>
        <begin position="153"/>
        <end position="162"/>
    </location>
</feature>
<keyword evidence="2" id="KW-0812">Transmembrane</keyword>
<sequence>MTTPARRTTTRSTTPRPHRTGAVRTGTLRSTPIRPHLWVVPDGETGRRLRSGPRRRAPFVLLVVALLLGTTLGLLFLNTAIAVDSLKATQLRTENAQREQDIQRLQQRVVNGSTPEQLAGDAAKAGMVPAGPPAYLVIQPDGSSTVRGTAQPAPEPVAPPPASSSSPAVPDRAGD</sequence>
<feature type="compositionally biased region" description="Low complexity" evidence="1">
    <location>
        <begin position="163"/>
        <end position="175"/>
    </location>
</feature>
<evidence type="ECO:0000256" key="2">
    <source>
        <dbReference type="SAM" id="Phobius"/>
    </source>
</evidence>
<feature type="region of interest" description="Disordered" evidence="1">
    <location>
        <begin position="1"/>
        <end position="28"/>
    </location>
</feature>
<protein>
    <recommendedName>
        <fullName evidence="5">Cell division protein FtsB</fullName>
    </recommendedName>
</protein>
<dbReference type="EMBL" id="JACBZT010000001">
    <property type="protein sequence ID" value="NYJ07730.1"/>
    <property type="molecule type" value="Genomic_DNA"/>
</dbReference>
<evidence type="ECO:0008006" key="5">
    <source>
        <dbReference type="Google" id="ProtNLM"/>
    </source>
</evidence>
<evidence type="ECO:0000256" key="1">
    <source>
        <dbReference type="SAM" id="MobiDB-lite"/>
    </source>
</evidence>
<name>A0A853CIW5_9ACTN</name>
<dbReference type="RefSeq" id="WP_179719796.1">
    <property type="nucleotide sequence ID" value="NZ_JACBZT010000001.1"/>
</dbReference>
<keyword evidence="2" id="KW-0472">Membrane</keyword>
<organism evidence="3 4">
    <name type="scientific">Petropleomorpha daqingensis</name>
    <dbReference type="NCBI Taxonomy" id="2026353"/>
    <lineage>
        <taxon>Bacteria</taxon>
        <taxon>Bacillati</taxon>
        <taxon>Actinomycetota</taxon>
        <taxon>Actinomycetes</taxon>
        <taxon>Geodermatophilales</taxon>
        <taxon>Geodermatophilaceae</taxon>
        <taxon>Petropleomorpha</taxon>
    </lineage>
</organism>
<dbReference type="AlphaFoldDB" id="A0A853CIW5"/>
<comment type="caution">
    <text evidence="3">The sequence shown here is derived from an EMBL/GenBank/DDBJ whole genome shotgun (WGS) entry which is preliminary data.</text>
</comment>
<gene>
    <name evidence="3" type="ORF">GGQ55_004008</name>
</gene>
<evidence type="ECO:0000313" key="3">
    <source>
        <dbReference type="EMBL" id="NYJ07730.1"/>
    </source>
</evidence>
<evidence type="ECO:0000313" key="4">
    <source>
        <dbReference type="Proteomes" id="UP000541969"/>
    </source>
</evidence>
<feature type="compositionally biased region" description="Low complexity" evidence="1">
    <location>
        <begin position="1"/>
        <end position="15"/>
    </location>
</feature>
<proteinExistence type="predicted"/>
<reference evidence="3 4" key="1">
    <citation type="submission" date="2020-07" db="EMBL/GenBank/DDBJ databases">
        <title>Sequencing the genomes of 1000 actinobacteria strains.</title>
        <authorList>
            <person name="Klenk H.-P."/>
        </authorList>
    </citation>
    <scope>NUCLEOTIDE SEQUENCE [LARGE SCALE GENOMIC DNA]</scope>
    <source>
        <strain evidence="3 4">DSM 104001</strain>
    </source>
</reference>
<keyword evidence="4" id="KW-1185">Reference proteome</keyword>
<feature type="region of interest" description="Disordered" evidence="1">
    <location>
        <begin position="134"/>
        <end position="175"/>
    </location>
</feature>
<keyword evidence="2" id="KW-1133">Transmembrane helix</keyword>
<dbReference type="Proteomes" id="UP000541969">
    <property type="component" value="Unassembled WGS sequence"/>
</dbReference>